<accession>A0A1J8R6I9</accession>
<protein>
    <submittedName>
        <fullName evidence="2">Uncharacterized protein</fullName>
    </submittedName>
</protein>
<proteinExistence type="predicted"/>
<dbReference type="Proteomes" id="UP000183567">
    <property type="component" value="Unassembled WGS sequence"/>
</dbReference>
<reference evidence="2 3" key="1">
    <citation type="submission" date="2016-03" db="EMBL/GenBank/DDBJ databases">
        <title>Comparative genomics of the ectomycorrhizal sister species Rhizopogon vinicolor and Rhizopogon vesiculosus (Basidiomycota: Boletales) reveals a divergence of the mating type B locus.</title>
        <authorList>
            <person name="Mujic A.B."/>
            <person name="Kuo A."/>
            <person name="Tritt A."/>
            <person name="Lipzen A."/>
            <person name="Chen C."/>
            <person name="Johnson J."/>
            <person name="Sharma A."/>
            <person name="Barry K."/>
            <person name="Grigoriev I.V."/>
            <person name="Spatafora J.W."/>
        </authorList>
    </citation>
    <scope>NUCLEOTIDE SEQUENCE [LARGE SCALE GENOMIC DNA]</scope>
    <source>
        <strain evidence="2 3">AM-OR11-056</strain>
    </source>
</reference>
<evidence type="ECO:0000313" key="3">
    <source>
        <dbReference type="Proteomes" id="UP000183567"/>
    </source>
</evidence>
<evidence type="ECO:0000256" key="1">
    <source>
        <dbReference type="SAM" id="MobiDB-lite"/>
    </source>
</evidence>
<feature type="compositionally biased region" description="Basic residues" evidence="1">
    <location>
        <begin position="1"/>
        <end position="13"/>
    </location>
</feature>
<name>A0A1J8R6I9_9AGAM</name>
<sequence length="177" mass="20113">MAAKYKARKPVRKKREEALELSIHPERPESHPTEQEQEMPLPDSPACIDFQQRIQDIQATVSQAMAPHAEDFFEHIYSSLTKNSSDYTLRLSIISDTLKLLEGHSLRARSLEAELLQEAQGVAKLLSQVQALTQRLRGMTKSAEELWCFTVEDAGIAKLIQQHSAGKLQFQRLVVYK</sequence>
<feature type="compositionally biased region" description="Basic and acidic residues" evidence="1">
    <location>
        <begin position="14"/>
        <end position="34"/>
    </location>
</feature>
<dbReference type="EMBL" id="LVVM01000147">
    <property type="protein sequence ID" value="OJA21432.1"/>
    <property type="molecule type" value="Genomic_DNA"/>
</dbReference>
<feature type="region of interest" description="Disordered" evidence="1">
    <location>
        <begin position="1"/>
        <end position="41"/>
    </location>
</feature>
<dbReference type="OrthoDB" id="2662795at2759"/>
<dbReference type="AlphaFoldDB" id="A0A1J8R6I9"/>
<organism evidence="2 3">
    <name type="scientific">Rhizopogon vesiculosus</name>
    <dbReference type="NCBI Taxonomy" id="180088"/>
    <lineage>
        <taxon>Eukaryota</taxon>
        <taxon>Fungi</taxon>
        <taxon>Dikarya</taxon>
        <taxon>Basidiomycota</taxon>
        <taxon>Agaricomycotina</taxon>
        <taxon>Agaricomycetes</taxon>
        <taxon>Agaricomycetidae</taxon>
        <taxon>Boletales</taxon>
        <taxon>Suillineae</taxon>
        <taxon>Rhizopogonaceae</taxon>
        <taxon>Rhizopogon</taxon>
    </lineage>
</organism>
<keyword evidence="3" id="KW-1185">Reference proteome</keyword>
<evidence type="ECO:0000313" key="2">
    <source>
        <dbReference type="EMBL" id="OJA21432.1"/>
    </source>
</evidence>
<comment type="caution">
    <text evidence="2">The sequence shown here is derived from an EMBL/GenBank/DDBJ whole genome shotgun (WGS) entry which is preliminary data.</text>
</comment>
<gene>
    <name evidence="2" type="ORF">AZE42_10472</name>
</gene>